<feature type="region of interest" description="Disordered" evidence="2">
    <location>
        <begin position="1"/>
        <end position="40"/>
    </location>
</feature>
<dbReference type="Pfam" id="PF04809">
    <property type="entry name" value="HupH_C"/>
    <property type="match status" value="1"/>
</dbReference>
<comment type="similarity">
    <text evidence="1">Belongs to the HupH/HyaF family.</text>
</comment>
<proteinExistence type="inferred from homology"/>
<reference evidence="4" key="1">
    <citation type="journal article" date="2020" name="mSystems">
        <title>Genome- and Community-Level Interaction Insights into Carbon Utilization and Element Cycling Functions of Hydrothermarchaeota in Hydrothermal Sediment.</title>
        <authorList>
            <person name="Zhou Z."/>
            <person name="Liu Y."/>
            <person name="Xu W."/>
            <person name="Pan J."/>
            <person name="Luo Z.H."/>
            <person name="Li M."/>
        </authorList>
    </citation>
    <scope>NUCLEOTIDE SEQUENCE [LARGE SCALE GENOMIC DNA]</scope>
    <source>
        <strain evidence="4">HyVt-535</strain>
    </source>
</reference>
<evidence type="ECO:0000256" key="2">
    <source>
        <dbReference type="SAM" id="MobiDB-lite"/>
    </source>
</evidence>
<evidence type="ECO:0000313" key="4">
    <source>
        <dbReference type="EMBL" id="HHH13755.1"/>
    </source>
</evidence>
<dbReference type="InterPro" id="IPR038527">
    <property type="entry name" value="HupH_C_sf"/>
</dbReference>
<dbReference type="Proteomes" id="UP000886100">
    <property type="component" value="Unassembled WGS sequence"/>
</dbReference>
<feature type="domain" description="HupH hydrogenase expression protein C-terminal" evidence="3">
    <location>
        <begin position="56"/>
        <end position="169"/>
    </location>
</feature>
<evidence type="ECO:0000259" key="3">
    <source>
        <dbReference type="Pfam" id="PF04809"/>
    </source>
</evidence>
<accession>A0A7C5IZN4</accession>
<name>A0A7C5IZN4_9GAMM</name>
<comment type="caution">
    <text evidence="4">The sequence shown here is derived from an EMBL/GenBank/DDBJ whole genome shotgun (WGS) entry which is preliminary data.</text>
</comment>
<protein>
    <submittedName>
        <fullName evidence="4">Hydrogenase expression/formation protein</fullName>
    </submittedName>
</protein>
<gene>
    <name evidence="4" type="ORF">ENJ98_05915</name>
</gene>
<sequence>MGCTPHRHGGRGHPPGRPPGTRTHRPLAQPGRGQEDLRMKPVELPPVEVPQPETGNLEPLLHEIRHALRRLVVSGDETIIDLRALPLAPGEEKRLEEALGVGEVEISIQALGTTRVIETRYSGVWLVTHQDEGGEVLGRTIEVTRVPALVPSQPEEMDHSLLELEARLHTATPGGSAP</sequence>
<dbReference type="InterPro" id="IPR006894">
    <property type="entry name" value="HupH_Hydgase_express_prot_C"/>
</dbReference>
<dbReference type="Gene3D" id="3.30.1370.140">
    <property type="entry name" value="HupH hydrogenase expression protein, C-terminal domain"/>
    <property type="match status" value="1"/>
</dbReference>
<dbReference type="EMBL" id="DROM01000356">
    <property type="protein sequence ID" value="HHH13755.1"/>
    <property type="molecule type" value="Genomic_DNA"/>
</dbReference>
<dbReference type="AlphaFoldDB" id="A0A7C5IZN4"/>
<organism evidence="4">
    <name type="scientific">Thiolapillus brandeum</name>
    <dbReference type="NCBI Taxonomy" id="1076588"/>
    <lineage>
        <taxon>Bacteria</taxon>
        <taxon>Pseudomonadati</taxon>
        <taxon>Pseudomonadota</taxon>
        <taxon>Gammaproteobacteria</taxon>
        <taxon>Chromatiales</taxon>
        <taxon>Sedimenticolaceae</taxon>
        <taxon>Thiolapillus</taxon>
    </lineage>
</organism>
<evidence type="ECO:0000256" key="1">
    <source>
        <dbReference type="ARBA" id="ARBA00010832"/>
    </source>
</evidence>
<feature type="compositionally biased region" description="Basic residues" evidence="2">
    <location>
        <begin position="1"/>
        <end position="11"/>
    </location>
</feature>